<dbReference type="Gene3D" id="3.30.1490.10">
    <property type="match status" value="1"/>
</dbReference>
<dbReference type="Proteomes" id="UP000578531">
    <property type="component" value="Unassembled WGS sequence"/>
</dbReference>
<feature type="region of interest" description="Disordered" evidence="4">
    <location>
        <begin position="21"/>
        <end position="156"/>
    </location>
</feature>
<proteinExistence type="inferred from homology"/>
<dbReference type="InterPro" id="IPR000630">
    <property type="entry name" value="Ribosomal_uS8"/>
</dbReference>
<feature type="compositionally biased region" description="Acidic residues" evidence="4">
    <location>
        <begin position="136"/>
        <end position="146"/>
    </location>
</feature>
<dbReference type="AlphaFoldDB" id="A0A8H6FNR4"/>
<dbReference type="RefSeq" id="XP_037161342.1">
    <property type="nucleotide sequence ID" value="XM_037311636.1"/>
</dbReference>
<dbReference type="GO" id="GO:0003735">
    <property type="term" value="F:structural constituent of ribosome"/>
    <property type="evidence" value="ECO:0007669"/>
    <property type="project" value="InterPro"/>
</dbReference>
<dbReference type="GeneID" id="59291397"/>
<sequence>MPEVQGITFIPRKADILASRDLAALPNPTRTSPAHHHNHVPRPPRPRLLPPPKRLQGAPRPDLPALHDPTAHPAPPAAEVRLRQHGRGRRAHAAAAERVGADHECEPGGEEGDRRGGHVAFWGRGDVGREGGGGEGEGEGEGEGGGEEGSGSGDVWEPVTQENVSSRRLWVGLKYYNSRPVLEKMRLVSKPTRRVWMPIGDIEALVKGERRGYVNGLRGIGESMFVTTDRGIMEARECVERRIGGMLLCRVNPVSW</sequence>
<feature type="compositionally biased region" description="Basic and acidic residues" evidence="4">
    <location>
        <begin position="99"/>
        <end position="116"/>
    </location>
</feature>
<evidence type="ECO:0000256" key="2">
    <source>
        <dbReference type="ARBA" id="ARBA00022980"/>
    </source>
</evidence>
<dbReference type="GO" id="GO:0006412">
    <property type="term" value="P:translation"/>
    <property type="evidence" value="ECO:0007669"/>
    <property type="project" value="InterPro"/>
</dbReference>
<dbReference type="OrthoDB" id="409928at2759"/>
<accession>A0A8H6FNR4</accession>
<feature type="compositionally biased region" description="Basic residues" evidence="4">
    <location>
        <begin position="33"/>
        <end position="45"/>
    </location>
</feature>
<gene>
    <name evidence="5" type="ORF">HO173_009748</name>
</gene>
<keyword evidence="6" id="KW-1185">Reference proteome</keyword>
<dbReference type="EMBL" id="JACCJC010000052">
    <property type="protein sequence ID" value="KAF6231911.1"/>
    <property type="molecule type" value="Genomic_DNA"/>
</dbReference>
<comment type="similarity">
    <text evidence="1">Belongs to the universal ribosomal protein uS8 family.</text>
</comment>
<dbReference type="FunFam" id="3.30.1490.10:FF:000005">
    <property type="entry name" value="Mitochondrial 40S ribosomal protein S8"/>
    <property type="match status" value="1"/>
</dbReference>
<keyword evidence="3" id="KW-0687">Ribonucleoprotein</keyword>
<comment type="caution">
    <text evidence="5">The sequence shown here is derived from an EMBL/GenBank/DDBJ whole genome shotgun (WGS) entry which is preliminary data.</text>
</comment>
<dbReference type="GO" id="GO:1990904">
    <property type="term" value="C:ribonucleoprotein complex"/>
    <property type="evidence" value="ECO:0007669"/>
    <property type="project" value="UniProtKB-KW"/>
</dbReference>
<feature type="compositionally biased region" description="Basic residues" evidence="4">
    <location>
        <begin position="83"/>
        <end position="92"/>
    </location>
</feature>
<dbReference type="Pfam" id="PF00410">
    <property type="entry name" value="Ribosomal_S8"/>
    <property type="match status" value="1"/>
</dbReference>
<evidence type="ECO:0000256" key="4">
    <source>
        <dbReference type="SAM" id="MobiDB-lite"/>
    </source>
</evidence>
<evidence type="ECO:0008006" key="7">
    <source>
        <dbReference type="Google" id="ProtNLM"/>
    </source>
</evidence>
<evidence type="ECO:0000313" key="5">
    <source>
        <dbReference type="EMBL" id="KAF6231911.1"/>
    </source>
</evidence>
<keyword evidence="2" id="KW-0689">Ribosomal protein</keyword>
<evidence type="ECO:0000256" key="3">
    <source>
        <dbReference type="ARBA" id="ARBA00023274"/>
    </source>
</evidence>
<evidence type="ECO:0000313" key="6">
    <source>
        <dbReference type="Proteomes" id="UP000578531"/>
    </source>
</evidence>
<dbReference type="GO" id="GO:0005840">
    <property type="term" value="C:ribosome"/>
    <property type="evidence" value="ECO:0007669"/>
    <property type="project" value="UniProtKB-KW"/>
</dbReference>
<dbReference type="InterPro" id="IPR035987">
    <property type="entry name" value="Ribosomal_uS8_sf"/>
</dbReference>
<name>A0A8H6FNR4_9LECA</name>
<organism evidence="5 6">
    <name type="scientific">Letharia columbiana</name>
    <dbReference type="NCBI Taxonomy" id="112416"/>
    <lineage>
        <taxon>Eukaryota</taxon>
        <taxon>Fungi</taxon>
        <taxon>Dikarya</taxon>
        <taxon>Ascomycota</taxon>
        <taxon>Pezizomycotina</taxon>
        <taxon>Lecanoromycetes</taxon>
        <taxon>OSLEUM clade</taxon>
        <taxon>Lecanoromycetidae</taxon>
        <taxon>Lecanorales</taxon>
        <taxon>Lecanorineae</taxon>
        <taxon>Parmeliaceae</taxon>
        <taxon>Letharia</taxon>
    </lineage>
</organism>
<evidence type="ECO:0000256" key="1">
    <source>
        <dbReference type="ARBA" id="ARBA00006471"/>
    </source>
</evidence>
<dbReference type="SUPFAM" id="SSF56047">
    <property type="entry name" value="Ribosomal protein S8"/>
    <property type="match status" value="1"/>
</dbReference>
<protein>
    <recommendedName>
        <fullName evidence="7">Ribosomal protein S8</fullName>
    </recommendedName>
</protein>
<reference evidence="5 6" key="1">
    <citation type="journal article" date="2020" name="Genomics">
        <title>Complete, high-quality genomes from long-read metagenomic sequencing of two wolf lichen thalli reveals enigmatic genome architecture.</title>
        <authorList>
            <person name="McKenzie S.K."/>
            <person name="Walston R.F."/>
            <person name="Allen J.L."/>
        </authorList>
    </citation>
    <scope>NUCLEOTIDE SEQUENCE [LARGE SCALE GENOMIC DNA]</scope>
    <source>
        <strain evidence="5">WasteWater2</strain>
    </source>
</reference>